<organism evidence="2 3">
    <name type="scientific">Flagellimonas halotolerans</name>
    <dbReference type="NCBI Taxonomy" id="3112164"/>
    <lineage>
        <taxon>Bacteria</taxon>
        <taxon>Pseudomonadati</taxon>
        <taxon>Bacteroidota</taxon>
        <taxon>Flavobacteriia</taxon>
        <taxon>Flavobacteriales</taxon>
        <taxon>Flavobacteriaceae</taxon>
        <taxon>Flagellimonas</taxon>
    </lineage>
</organism>
<feature type="signal peptide" evidence="1">
    <location>
        <begin position="1"/>
        <end position="22"/>
    </location>
</feature>
<evidence type="ECO:0000313" key="2">
    <source>
        <dbReference type="EMBL" id="MEC4266164.1"/>
    </source>
</evidence>
<dbReference type="Proteomes" id="UP001355298">
    <property type="component" value="Unassembled WGS sequence"/>
</dbReference>
<evidence type="ECO:0000313" key="3">
    <source>
        <dbReference type="Proteomes" id="UP001355298"/>
    </source>
</evidence>
<sequence length="294" mass="31373">MKFINKSLLAAALALVGFTFNSCDDGDAVIDEVFANTTSGIVLRTVNVESDELPIGQSDSYFAVELEMQDEEDGALVESLDVFVSFTDNTIEEGGTDYSAAEVQVGTVSSSEFTIGEYGFPRYSYSITLPEMLSALSLSESNVDGGDVFSIRFAANLVDGRTFSNGQNTDTSTGSFFASPFQYNATVVCPPTPPTSGEWTIDMQDSYGDGWNGASVLITIDGEATNYLIEDGAAASESFNVPDGTEVISIEFVSGDWDSEITFQVTSANGNVILDLGPSPTAEIELLNYCLDNL</sequence>
<evidence type="ECO:0008006" key="4">
    <source>
        <dbReference type="Google" id="ProtNLM"/>
    </source>
</evidence>
<gene>
    <name evidence="2" type="ORF">VOP03_12470</name>
</gene>
<evidence type="ECO:0000256" key="1">
    <source>
        <dbReference type="SAM" id="SignalP"/>
    </source>
</evidence>
<dbReference type="EMBL" id="JAYMGW010000011">
    <property type="protein sequence ID" value="MEC4266164.1"/>
    <property type="molecule type" value="Genomic_DNA"/>
</dbReference>
<protein>
    <recommendedName>
        <fullName evidence="4">DUF1735 domain-containing protein</fullName>
    </recommendedName>
</protein>
<comment type="caution">
    <text evidence="2">The sequence shown here is derived from an EMBL/GenBank/DDBJ whole genome shotgun (WGS) entry which is preliminary data.</text>
</comment>
<keyword evidence="3" id="KW-1185">Reference proteome</keyword>
<feature type="chain" id="PRO_5046080220" description="DUF1735 domain-containing protein" evidence="1">
    <location>
        <begin position="23"/>
        <end position="294"/>
    </location>
</feature>
<proteinExistence type="predicted"/>
<accession>A0ABU6ISX5</accession>
<reference evidence="2 3" key="1">
    <citation type="submission" date="2024-01" db="EMBL/GenBank/DDBJ databases">
        <title>The strains designed SYSU M86414 and SYSU M84420 isolated from the marine sediment in San Sha City (Hainan Province, China).</title>
        <authorList>
            <person name="Guo D."/>
        </authorList>
    </citation>
    <scope>NUCLEOTIDE SEQUENCE [LARGE SCALE GENOMIC DNA]</scope>
    <source>
        <strain evidence="2 3">SYSU M84420</strain>
    </source>
</reference>
<keyword evidence="1" id="KW-0732">Signal</keyword>
<name>A0ABU6ISX5_9FLAO</name>
<dbReference type="RefSeq" id="WP_326279098.1">
    <property type="nucleotide sequence ID" value="NZ_JAYKYV010000011.1"/>
</dbReference>